<dbReference type="GO" id="GO:0003723">
    <property type="term" value="F:RNA binding"/>
    <property type="evidence" value="ECO:0007669"/>
    <property type="project" value="UniProtKB-KW"/>
</dbReference>
<dbReference type="InterPro" id="IPR020103">
    <property type="entry name" value="PsdUridine_synth_cat_dom_sf"/>
</dbReference>
<keyword evidence="2 4" id="KW-0694">RNA-binding</keyword>
<proteinExistence type="inferred from homology"/>
<dbReference type="Pfam" id="PF00849">
    <property type="entry name" value="PseudoU_synth_2"/>
    <property type="match status" value="1"/>
</dbReference>
<dbReference type="STRING" id="553973.CLOHYLEM_04126"/>
<evidence type="ECO:0000256" key="2">
    <source>
        <dbReference type="ARBA" id="ARBA00022884"/>
    </source>
</evidence>
<comment type="caution">
    <text evidence="7">The sequence shown here is derived from an EMBL/GenBank/DDBJ whole genome shotgun (WGS) entry which is preliminary data.</text>
</comment>
<dbReference type="EC" id="5.4.99.-" evidence="5"/>
<dbReference type="Proteomes" id="UP000004893">
    <property type="component" value="Unassembled WGS sequence"/>
</dbReference>
<dbReference type="EMBL" id="ABYI02000005">
    <property type="protein sequence ID" value="EEG75768.1"/>
    <property type="molecule type" value="Genomic_DNA"/>
</dbReference>
<dbReference type="InterPro" id="IPR002942">
    <property type="entry name" value="S4_RNA-bd"/>
</dbReference>
<comment type="similarity">
    <text evidence="1 5">Belongs to the pseudouridine synthase RsuA family.</text>
</comment>
<evidence type="ECO:0000256" key="3">
    <source>
        <dbReference type="ARBA" id="ARBA00023235"/>
    </source>
</evidence>
<organism evidence="7 8">
    <name type="scientific">[Clostridium] hylemonae DSM 15053</name>
    <dbReference type="NCBI Taxonomy" id="553973"/>
    <lineage>
        <taxon>Bacteria</taxon>
        <taxon>Bacillati</taxon>
        <taxon>Bacillota</taxon>
        <taxon>Clostridia</taxon>
        <taxon>Lachnospirales</taxon>
        <taxon>Lachnospiraceae</taxon>
    </lineage>
</organism>
<evidence type="ECO:0000256" key="4">
    <source>
        <dbReference type="PROSITE-ProRule" id="PRU00182"/>
    </source>
</evidence>
<dbReference type="FunFam" id="3.30.70.1560:FF:000001">
    <property type="entry name" value="Pseudouridine synthase"/>
    <property type="match status" value="1"/>
</dbReference>
<dbReference type="PANTHER" id="PTHR47683">
    <property type="entry name" value="PSEUDOURIDINE SYNTHASE FAMILY PROTEIN-RELATED"/>
    <property type="match status" value="1"/>
</dbReference>
<evidence type="ECO:0000256" key="5">
    <source>
        <dbReference type="RuleBase" id="RU003887"/>
    </source>
</evidence>
<dbReference type="InterPro" id="IPR036986">
    <property type="entry name" value="S4_RNA-bd_sf"/>
</dbReference>
<dbReference type="SUPFAM" id="SSF55174">
    <property type="entry name" value="Alpha-L RNA-binding motif"/>
    <property type="match status" value="1"/>
</dbReference>
<dbReference type="Gene3D" id="3.10.290.10">
    <property type="entry name" value="RNA-binding S4 domain"/>
    <property type="match status" value="1"/>
</dbReference>
<dbReference type="eggNOG" id="COG1187">
    <property type="taxonomic scope" value="Bacteria"/>
</dbReference>
<keyword evidence="8" id="KW-1185">Reference proteome</keyword>
<dbReference type="InterPro" id="IPR020094">
    <property type="entry name" value="TruA/RsuA/RluB/E/F_N"/>
</dbReference>
<dbReference type="PROSITE" id="PS50889">
    <property type="entry name" value="S4"/>
    <property type="match status" value="1"/>
</dbReference>
<dbReference type="GO" id="GO:0005829">
    <property type="term" value="C:cytosol"/>
    <property type="evidence" value="ECO:0007669"/>
    <property type="project" value="UniProtKB-ARBA"/>
</dbReference>
<dbReference type="InterPro" id="IPR042092">
    <property type="entry name" value="PsdUridine_s_RsuA/RluB/E/F_cat"/>
</dbReference>
<evidence type="ECO:0000313" key="7">
    <source>
        <dbReference type="EMBL" id="EEG75768.1"/>
    </source>
</evidence>
<dbReference type="InterPro" id="IPR050343">
    <property type="entry name" value="RsuA_PseudoU_synthase"/>
</dbReference>
<reference evidence="7" key="2">
    <citation type="submission" date="2013-06" db="EMBL/GenBank/DDBJ databases">
        <title>Draft genome sequence of Clostridium hylemonae (DSM 15053).</title>
        <authorList>
            <person name="Sudarsanam P."/>
            <person name="Ley R."/>
            <person name="Guruge J."/>
            <person name="Turnbaugh P.J."/>
            <person name="Mahowald M."/>
            <person name="Liep D."/>
            <person name="Gordon J."/>
        </authorList>
    </citation>
    <scope>NUCLEOTIDE SEQUENCE</scope>
    <source>
        <strain evidence="7">DSM 15053</strain>
    </source>
</reference>
<evidence type="ECO:0000259" key="6">
    <source>
        <dbReference type="SMART" id="SM00363"/>
    </source>
</evidence>
<dbReference type="PANTHER" id="PTHR47683:SF4">
    <property type="entry name" value="PSEUDOURIDINE SYNTHASE"/>
    <property type="match status" value="1"/>
</dbReference>
<protein>
    <recommendedName>
        <fullName evidence="5">Pseudouridine synthase</fullName>
        <ecNumber evidence="5">5.4.99.-</ecNumber>
    </recommendedName>
</protein>
<dbReference type="CDD" id="cd00165">
    <property type="entry name" value="S4"/>
    <property type="match status" value="1"/>
</dbReference>
<dbReference type="InterPro" id="IPR000748">
    <property type="entry name" value="PsdUridine_synth_RsuA/RluB/E/F"/>
</dbReference>
<name>C0BWD9_9FIRM</name>
<dbReference type="InterPro" id="IPR006145">
    <property type="entry name" value="PsdUridine_synth_RsuA/RluA"/>
</dbReference>
<dbReference type="NCBIfam" id="TIGR00093">
    <property type="entry name" value="pseudouridine synthase"/>
    <property type="match status" value="1"/>
</dbReference>
<evidence type="ECO:0000313" key="8">
    <source>
        <dbReference type="Proteomes" id="UP000004893"/>
    </source>
</evidence>
<dbReference type="GO" id="GO:0120159">
    <property type="term" value="F:rRNA pseudouridine synthase activity"/>
    <property type="evidence" value="ECO:0007669"/>
    <property type="project" value="UniProtKB-ARBA"/>
</dbReference>
<accession>C0BWD9</accession>
<reference evidence="7" key="1">
    <citation type="submission" date="2009-02" db="EMBL/GenBank/DDBJ databases">
        <authorList>
            <person name="Fulton L."/>
            <person name="Clifton S."/>
            <person name="Fulton B."/>
            <person name="Xu J."/>
            <person name="Minx P."/>
            <person name="Pepin K.H."/>
            <person name="Johnson M."/>
            <person name="Bhonagiri V."/>
            <person name="Nash W.E."/>
            <person name="Mardis E.R."/>
            <person name="Wilson R.K."/>
        </authorList>
    </citation>
    <scope>NUCLEOTIDE SEQUENCE [LARGE SCALE GENOMIC DNA]</scope>
    <source>
        <strain evidence="7">DSM 15053</strain>
    </source>
</reference>
<evidence type="ECO:0000256" key="1">
    <source>
        <dbReference type="ARBA" id="ARBA00008348"/>
    </source>
</evidence>
<dbReference type="Pfam" id="PF01479">
    <property type="entry name" value="S4"/>
    <property type="match status" value="1"/>
</dbReference>
<dbReference type="AlphaFoldDB" id="C0BWD9"/>
<dbReference type="GO" id="GO:0000455">
    <property type="term" value="P:enzyme-directed rRNA pseudouridine synthesis"/>
    <property type="evidence" value="ECO:0007669"/>
    <property type="project" value="UniProtKB-ARBA"/>
</dbReference>
<dbReference type="HOGENOM" id="CLU_024979_1_2_9"/>
<gene>
    <name evidence="7" type="ORF">CLOHYLEM_04126</name>
</gene>
<dbReference type="InterPro" id="IPR018496">
    <property type="entry name" value="PsdUridine_synth_RsuA/RluB_CS"/>
</dbReference>
<dbReference type="Gene3D" id="3.30.70.580">
    <property type="entry name" value="Pseudouridine synthase I, catalytic domain, N-terminal subdomain"/>
    <property type="match status" value="1"/>
</dbReference>
<sequence length="256" mass="28929">MEAVLMIRLDKYLADMGIGTRQEVKKHIRQGKVKVDAAVVKSPEYKVNEKESTVLYGDSPVRYEAFVYYMLNKPAGVISATEDRREKTVVDLIKTKERKDLFPAGRLDKDTEGLLLITNDGKLAHSLLSPKKHVDKTYYARVKGIVTEEDARAFAEGIDIGTSALPEWTRPAVLEIISSGQESAVRLTIQEGKFHQVKRMFLARGKEVVYLKRERMGGLVLDSSLKPGEYRKLTDEELRNIYGTDRHAEGHGSDYI</sequence>
<feature type="domain" description="RNA-binding S4" evidence="6">
    <location>
        <begin position="7"/>
        <end position="66"/>
    </location>
</feature>
<dbReference type="SMART" id="SM00363">
    <property type="entry name" value="S4"/>
    <property type="match status" value="1"/>
</dbReference>
<dbReference type="SUPFAM" id="SSF55120">
    <property type="entry name" value="Pseudouridine synthase"/>
    <property type="match status" value="1"/>
</dbReference>
<dbReference type="Gene3D" id="3.30.70.1560">
    <property type="entry name" value="Alpha-L RNA-binding motif"/>
    <property type="match status" value="1"/>
</dbReference>
<dbReference type="CDD" id="cd02553">
    <property type="entry name" value="PseudoU_synth_RsuA"/>
    <property type="match status" value="1"/>
</dbReference>
<dbReference type="PROSITE" id="PS01149">
    <property type="entry name" value="PSI_RSU"/>
    <property type="match status" value="1"/>
</dbReference>
<keyword evidence="3 5" id="KW-0413">Isomerase</keyword>